<feature type="non-terminal residue" evidence="1">
    <location>
        <position position="282"/>
    </location>
</feature>
<dbReference type="EMBL" id="JP287509">
    <property type="protein sequence ID" value="AEQ18335.1"/>
    <property type="molecule type" value="mRNA"/>
</dbReference>
<dbReference type="GO" id="GO:0043111">
    <property type="term" value="P:replication fork arrest"/>
    <property type="evidence" value="ECO:0007669"/>
    <property type="project" value="TreeGrafter"/>
</dbReference>
<proteinExistence type="evidence at transcript level"/>
<dbReference type="GO" id="GO:0031298">
    <property type="term" value="C:replication fork protection complex"/>
    <property type="evidence" value="ECO:0007669"/>
    <property type="project" value="TreeGrafter"/>
</dbReference>
<accession>G5E295</accession>
<dbReference type="GO" id="GO:0000076">
    <property type="term" value="P:DNA replication checkpoint signaling"/>
    <property type="evidence" value="ECO:0007669"/>
    <property type="project" value="TreeGrafter"/>
</dbReference>
<feature type="non-terminal residue" evidence="1">
    <location>
        <position position="1"/>
    </location>
</feature>
<dbReference type="GO" id="GO:0006281">
    <property type="term" value="P:DNA repair"/>
    <property type="evidence" value="ECO:0007669"/>
    <property type="project" value="TreeGrafter"/>
</dbReference>
<dbReference type="Pfam" id="PF26019">
    <property type="entry name" value="HTH_TIMELESS"/>
    <property type="match status" value="2"/>
</dbReference>
<dbReference type="PANTHER" id="PTHR22940">
    <property type="entry name" value="TIMEOUT/TIMELESS-2"/>
    <property type="match status" value="1"/>
</dbReference>
<name>G5E295_9PIPI</name>
<dbReference type="InterPro" id="IPR044998">
    <property type="entry name" value="Timeless"/>
</dbReference>
<evidence type="ECO:0000313" key="1">
    <source>
        <dbReference type="EMBL" id="AEQ18335.1"/>
    </source>
</evidence>
<dbReference type="AlphaFoldDB" id="G5E295"/>
<dbReference type="PANTHER" id="PTHR22940:SF4">
    <property type="entry name" value="PROTEIN TIMELESS HOMOLOG"/>
    <property type="match status" value="1"/>
</dbReference>
<dbReference type="GO" id="GO:0003677">
    <property type="term" value="F:DNA binding"/>
    <property type="evidence" value="ECO:0007669"/>
    <property type="project" value="TreeGrafter"/>
</dbReference>
<protein>
    <submittedName>
        <fullName evidence="1">Uncharacterized protein</fullName>
    </submittedName>
</protein>
<organism evidence="1">
    <name type="scientific">Hymenochirus curtipes</name>
    <name type="common">western dwarf clawed frog</name>
    <dbReference type="NCBI Taxonomy" id="8362"/>
    <lineage>
        <taxon>Eukaryota</taxon>
        <taxon>Metazoa</taxon>
        <taxon>Chordata</taxon>
        <taxon>Craniata</taxon>
        <taxon>Vertebrata</taxon>
        <taxon>Euteleostomi</taxon>
        <taxon>Amphibia</taxon>
        <taxon>Batrachia</taxon>
        <taxon>Anura</taxon>
        <taxon>Pipoidea</taxon>
        <taxon>Pipidae</taxon>
        <taxon>Pipinae</taxon>
        <taxon>Hymenochirus</taxon>
    </lineage>
</organism>
<sequence>LEILRQRELAEKKNRVFQRGTRHSRFGGSYIVQGLKSLGDKDVIYHKGLHNFKNFTHDLGKEVKRVPKRRQKAKDTETHRRSALNVRLFLKEFCVDFLENCYNRLMYIVKDNLIREKAQQHDEPAANAYKELVAFSKYFLNLSSLAATNNKAYVELLFWKNTNVIREMTEGYSKPGNRKRIKWTPEEEEELRGLYLQYNEVEDCDVVDNILANIKPGTRTRKQIINHLVQMGLADSVKDFKREIKGTRIVLWTEDQELELQRLYEEFKETDDILGNIMKNVT</sequence>
<reference evidence="1" key="1">
    <citation type="submission" date="2011-09" db="EMBL/GenBank/DDBJ databases">
        <title>The odds of duplicate gene persistence after polyploidization.</title>
        <authorList>
            <person name="Chain F.J.J."/>
            <person name="Evans B.J."/>
            <person name="Dushoff J."/>
        </authorList>
    </citation>
    <scope>NUCLEOTIDE SEQUENCE</scope>
    <source>
        <tissue evidence="1">Liver</tissue>
    </source>
</reference>